<dbReference type="InParanoid" id="A0A2K2A3L2"/>
<dbReference type="EMBL" id="CM009295">
    <property type="protein sequence ID" value="PNT32122.1"/>
    <property type="molecule type" value="Genomic_DNA"/>
</dbReference>
<gene>
    <name evidence="1" type="ORF">POPTR_006G168600</name>
</gene>
<name>A0A2K2A3L2_POPTR</name>
<dbReference type="AlphaFoldDB" id="A0A2K2A3L2"/>
<keyword evidence="2" id="KW-1185">Reference proteome</keyword>
<evidence type="ECO:0000313" key="2">
    <source>
        <dbReference type="Proteomes" id="UP000006729"/>
    </source>
</evidence>
<organism evidence="1 2">
    <name type="scientific">Populus trichocarpa</name>
    <name type="common">Western balsam poplar</name>
    <name type="synonym">Populus balsamifera subsp. trichocarpa</name>
    <dbReference type="NCBI Taxonomy" id="3694"/>
    <lineage>
        <taxon>Eukaryota</taxon>
        <taxon>Viridiplantae</taxon>
        <taxon>Streptophyta</taxon>
        <taxon>Embryophyta</taxon>
        <taxon>Tracheophyta</taxon>
        <taxon>Spermatophyta</taxon>
        <taxon>Magnoliopsida</taxon>
        <taxon>eudicotyledons</taxon>
        <taxon>Gunneridae</taxon>
        <taxon>Pentapetalae</taxon>
        <taxon>rosids</taxon>
        <taxon>fabids</taxon>
        <taxon>Malpighiales</taxon>
        <taxon>Salicaceae</taxon>
        <taxon>Saliceae</taxon>
        <taxon>Populus</taxon>
    </lineage>
</organism>
<reference evidence="1 2" key="1">
    <citation type="journal article" date="2006" name="Science">
        <title>The genome of black cottonwood, Populus trichocarpa (Torr. &amp; Gray).</title>
        <authorList>
            <person name="Tuskan G.A."/>
            <person name="Difazio S."/>
            <person name="Jansson S."/>
            <person name="Bohlmann J."/>
            <person name="Grigoriev I."/>
            <person name="Hellsten U."/>
            <person name="Putnam N."/>
            <person name="Ralph S."/>
            <person name="Rombauts S."/>
            <person name="Salamov A."/>
            <person name="Schein J."/>
            <person name="Sterck L."/>
            <person name="Aerts A."/>
            <person name="Bhalerao R.R."/>
            <person name="Bhalerao R.P."/>
            <person name="Blaudez D."/>
            <person name="Boerjan W."/>
            <person name="Brun A."/>
            <person name="Brunner A."/>
            <person name="Busov V."/>
            <person name="Campbell M."/>
            <person name="Carlson J."/>
            <person name="Chalot M."/>
            <person name="Chapman J."/>
            <person name="Chen G.L."/>
            <person name="Cooper D."/>
            <person name="Coutinho P.M."/>
            <person name="Couturier J."/>
            <person name="Covert S."/>
            <person name="Cronk Q."/>
            <person name="Cunningham R."/>
            <person name="Davis J."/>
            <person name="Degroeve S."/>
            <person name="Dejardin A."/>
            <person name="Depamphilis C."/>
            <person name="Detter J."/>
            <person name="Dirks B."/>
            <person name="Dubchak I."/>
            <person name="Duplessis S."/>
            <person name="Ehlting J."/>
            <person name="Ellis B."/>
            <person name="Gendler K."/>
            <person name="Goodstein D."/>
            <person name="Gribskov M."/>
            <person name="Grimwood J."/>
            <person name="Groover A."/>
            <person name="Gunter L."/>
            <person name="Hamberger B."/>
            <person name="Heinze B."/>
            <person name="Helariutta Y."/>
            <person name="Henrissat B."/>
            <person name="Holligan D."/>
            <person name="Holt R."/>
            <person name="Huang W."/>
            <person name="Islam-Faridi N."/>
            <person name="Jones S."/>
            <person name="Jones-Rhoades M."/>
            <person name="Jorgensen R."/>
            <person name="Joshi C."/>
            <person name="Kangasjarvi J."/>
            <person name="Karlsson J."/>
            <person name="Kelleher C."/>
            <person name="Kirkpatrick R."/>
            <person name="Kirst M."/>
            <person name="Kohler A."/>
            <person name="Kalluri U."/>
            <person name="Larimer F."/>
            <person name="Leebens-Mack J."/>
            <person name="Leple J.C."/>
            <person name="Locascio P."/>
            <person name="Lou Y."/>
            <person name="Lucas S."/>
            <person name="Martin F."/>
            <person name="Montanini B."/>
            <person name="Napoli C."/>
            <person name="Nelson D.R."/>
            <person name="Nelson C."/>
            <person name="Nieminen K."/>
            <person name="Nilsson O."/>
            <person name="Pereda V."/>
            <person name="Peter G."/>
            <person name="Philippe R."/>
            <person name="Pilate G."/>
            <person name="Poliakov A."/>
            <person name="Razumovskaya J."/>
            <person name="Richardson P."/>
            <person name="Rinaldi C."/>
            <person name="Ritland K."/>
            <person name="Rouze P."/>
            <person name="Ryaboy D."/>
            <person name="Schmutz J."/>
            <person name="Schrader J."/>
            <person name="Segerman B."/>
            <person name="Shin H."/>
            <person name="Siddiqui A."/>
            <person name="Sterky F."/>
            <person name="Terry A."/>
            <person name="Tsai C.J."/>
            <person name="Uberbacher E."/>
            <person name="Unneberg P."/>
            <person name="Vahala J."/>
            <person name="Wall K."/>
            <person name="Wessler S."/>
            <person name="Yang G."/>
            <person name="Yin T."/>
            <person name="Douglas C."/>
            <person name="Marra M."/>
            <person name="Sandberg G."/>
            <person name="Van de Peer Y."/>
            <person name="Rokhsar D."/>
        </authorList>
    </citation>
    <scope>NUCLEOTIDE SEQUENCE [LARGE SCALE GENOMIC DNA]</scope>
    <source>
        <strain evidence="2">cv. Nisqually</strain>
    </source>
</reference>
<protein>
    <submittedName>
        <fullName evidence="1">Uncharacterized protein</fullName>
    </submittedName>
</protein>
<evidence type="ECO:0000313" key="1">
    <source>
        <dbReference type="EMBL" id="PNT32122.1"/>
    </source>
</evidence>
<accession>A0A2K2A3L2</accession>
<sequence>MISISMNCKIERIQYAGVLNFFLKCRQQALRRKITVVNIFPIVLEIQGPANLPLHETGVEAAAGVDCHFKDSIAT</sequence>
<proteinExistence type="predicted"/>
<dbReference type="Proteomes" id="UP000006729">
    <property type="component" value="Chromosome 6"/>
</dbReference>